<dbReference type="EMBL" id="LR215036">
    <property type="protein sequence ID" value="VEU74599.1"/>
    <property type="molecule type" value="Genomic_DNA"/>
</dbReference>
<keyword evidence="1" id="KW-1133">Transmembrane helix</keyword>
<gene>
    <name evidence="2" type="ORF">NCTC10181_00453</name>
</gene>
<evidence type="ECO:0000313" key="2">
    <source>
        <dbReference type="EMBL" id="VEU74599.1"/>
    </source>
</evidence>
<feature type="transmembrane region" description="Helical" evidence="1">
    <location>
        <begin position="111"/>
        <end position="132"/>
    </location>
</feature>
<evidence type="ECO:0000256" key="1">
    <source>
        <dbReference type="SAM" id="Phobius"/>
    </source>
</evidence>
<organism evidence="2 3">
    <name type="scientific">Mycoplasmopsis citelli</name>
    <dbReference type="NCBI Taxonomy" id="171281"/>
    <lineage>
        <taxon>Bacteria</taxon>
        <taxon>Bacillati</taxon>
        <taxon>Mycoplasmatota</taxon>
        <taxon>Mycoplasmoidales</taxon>
        <taxon>Metamycoplasmataceae</taxon>
        <taxon>Mycoplasmopsis</taxon>
    </lineage>
</organism>
<keyword evidence="1" id="KW-0812">Transmembrane</keyword>
<proteinExistence type="predicted"/>
<dbReference type="Proteomes" id="UP000290985">
    <property type="component" value="Chromosome"/>
</dbReference>
<protein>
    <submittedName>
        <fullName evidence="2">Uncharacterized protein</fullName>
    </submittedName>
</protein>
<feature type="transmembrane region" description="Helical" evidence="1">
    <location>
        <begin position="6"/>
        <end position="29"/>
    </location>
</feature>
<dbReference type="AlphaFoldDB" id="A0A449B1V8"/>
<reference evidence="2 3" key="1">
    <citation type="submission" date="2019-01" db="EMBL/GenBank/DDBJ databases">
        <authorList>
            <consortium name="Pathogen Informatics"/>
        </authorList>
    </citation>
    <scope>NUCLEOTIDE SEQUENCE [LARGE SCALE GENOMIC DNA]</scope>
    <source>
        <strain evidence="2 3">NCTC10181</strain>
    </source>
</reference>
<name>A0A449B1V8_9BACT</name>
<keyword evidence="1" id="KW-0472">Membrane</keyword>
<sequence>MDIDYSLIYLGISLSIFVLGFPSMIFLLLKNKKDFKYGRILNFSYKKISFLFSININLNFNKRFLDGYSAIKKRIIKSNKKLLWILLLYTLIFLLQLIASIIFIVLVELKLFYFIMPILFGTFAFIFNLYIFSFKFKRFEKLFEKISFKNENLIPIYFKKGKSRKVDLRIFEFYNNEVVNLLEIIKRDPSESVNILYFMAAGTEFLQSNSSFNDQNYRTVYAKIDQLINKKNQ</sequence>
<accession>A0A449B1V8</accession>
<dbReference type="KEGG" id="mcit:NCTC10181_00453"/>
<feature type="transmembrane region" description="Helical" evidence="1">
    <location>
        <begin position="82"/>
        <end position="105"/>
    </location>
</feature>
<keyword evidence="3" id="KW-1185">Reference proteome</keyword>
<evidence type="ECO:0000313" key="3">
    <source>
        <dbReference type="Proteomes" id="UP000290985"/>
    </source>
</evidence>